<feature type="chain" id="PRO_5020349352" description="Secreted protein" evidence="1">
    <location>
        <begin position="16"/>
        <end position="118"/>
    </location>
</feature>
<protein>
    <recommendedName>
        <fullName evidence="4">Secreted protein</fullName>
    </recommendedName>
</protein>
<sequence length="118" mass="12993">MKFSAIVLLAPLVAAVCDTSQDQISLTFARTSWSDYVSHEVCPAAGSCVNMQSGPDGWAQKANWIILKDSACARFYDSYNCPTGGATWDPPCYDGDWATGVLSDWQNGRMKSYTVWHK</sequence>
<evidence type="ECO:0000313" key="3">
    <source>
        <dbReference type="Proteomes" id="UP000295703"/>
    </source>
</evidence>
<keyword evidence="3" id="KW-1185">Reference proteome</keyword>
<evidence type="ECO:0008006" key="4">
    <source>
        <dbReference type="Google" id="ProtNLM"/>
    </source>
</evidence>
<proteinExistence type="predicted"/>
<gene>
    <name evidence="2" type="ORF">CTRI78_v004282</name>
</gene>
<accession>A0A4R8RHF8</accession>
<keyword evidence="1" id="KW-0732">Signal</keyword>
<organism evidence="2 3">
    <name type="scientific">Colletotrichum trifolii</name>
    <dbReference type="NCBI Taxonomy" id="5466"/>
    <lineage>
        <taxon>Eukaryota</taxon>
        <taxon>Fungi</taxon>
        <taxon>Dikarya</taxon>
        <taxon>Ascomycota</taxon>
        <taxon>Pezizomycotina</taxon>
        <taxon>Sordariomycetes</taxon>
        <taxon>Hypocreomycetidae</taxon>
        <taxon>Glomerellales</taxon>
        <taxon>Glomerellaceae</taxon>
        <taxon>Colletotrichum</taxon>
        <taxon>Colletotrichum orbiculare species complex</taxon>
    </lineage>
</organism>
<dbReference type="EMBL" id="RYZW01000030">
    <property type="protein sequence ID" value="TDZ61636.1"/>
    <property type="molecule type" value="Genomic_DNA"/>
</dbReference>
<name>A0A4R8RHF8_COLTR</name>
<dbReference type="Proteomes" id="UP000295703">
    <property type="component" value="Unassembled WGS sequence"/>
</dbReference>
<comment type="caution">
    <text evidence="2">The sequence shown here is derived from an EMBL/GenBank/DDBJ whole genome shotgun (WGS) entry which is preliminary data.</text>
</comment>
<reference evidence="2 3" key="1">
    <citation type="submission" date="2018-12" db="EMBL/GenBank/DDBJ databases">
        <title>Genome sequence and assembly of Colletotrichum trifolii.</title>
        <authorList>
            <person name="Gan P."/>
            <person name="Shirasu K."/>
        </authorList>
    </citation>
    <scope>NUCLEOTIDE SEQUENCE [LARGE SCALE GENOMIC DNA]</scope>
    <source>
        <strain evidence="2 3">543-2</strain>
    </source>
</reference>
<dbReference type="AlphaFoldDB" id="A0A4R8RHF8"/>
<feature type="signal peptide" evidence="1">
    <location>
        <begin position="1"/>
        <end position="15"/>
    </location>
</feature>
<evidence type="ECO:0000256" key="1">
    <source>
        <dbReference type="SAM" id="SignalP"/>
    </source>
</evidence>
<evidence type="ECO:0000313" key="2">
    <source>
        <dbReference type="EMBL" id="TDZ61636.1"/>
    </source>
</evidence>